<dbReference type="SMART" id="SM00885">
    <property type="entry name" value="D5_N"/>
    <property type="match status" value="1"/>
</dbReference>
<dbReference type="InterPro" id="IPR014820">
    <property type="entry name" value="PriCT_1"/>
</dbReference>
<dbReference type="Pfam" id="PF08706">
    <property type="entry name" value="D5_N"/>
    <property type="match status" value="1"/>
</dbReference>
<keyword evidence="5" id="KW-0347">Helicase</keyword>
<dbReference type="PROSITE" id="PS51206">
    <property type="entry name" value="SF3_HELICASE_1"/>
    <property type="match status" value="1"/>
</dbReference>
<keyword evidence="1" id="KW-0547">Nucleotide-binding</keyword>
<dbReference type="GO" id="GO:0016787">
    <property type="term" value="F:hydrolase activity"/>
    <property type="evidence" value="ECO:0007669"/>
    <property type="project" value="UniProtKB-KW"/>
</dbReference>
<dbReference type="InterPro" id="IPR045455">
    <property type="entry name" value="NrS-1_pol-like_helicase"/>
</dbReference>
<feature type="domain" description="SF3 helicase" evidence="4">
    <location>
        <begin position="470"/>
        <end position="629"/>
    </location>
</feature>
<organism evidence="5">
    <name type="scientific">Siphoviridae sp. ctMM521</name>
    <dbReference type="NCBI Taxonomy" id="2826259"/>
    <lineage>
        <taxon>Viruses</taxon>
        <taxon>Duplodnaviria</taxon>
        <taxon>Heunggongvirae</taxon>
        <taxon>Uroviricota</taxon>
        <taxon>Caudoviricetes</taxon>
    </lineage>
</organism>
<dbReference type="GO" id="GO:0004386">
    <property type="term" value="F:helicase activity"/>
    <property type="evidence" value="ECO:0007669"/>
    <property type="project" value="UniProtKB-KW"/>
</dbReference>
<dbReference type="SMART" id="SM00942">
    <property type="entry name" value="PriCT_1"/>
    <property type="match status" value="1"/>
</dbReference>
<protein>
    <submittedName>
        <fullName evidence="5">DsDNA helicase</fullName>
    </submittedName>
</protein>
<dbReference type="InterPro" id="IPR051620">
    <property type="entry name" value="ORF904-like_C"/>
</dbReference>
<reference evidence="5" key="1">
    <citation type="journal article" date="2021" name="Proc. Natl. Acad. Sci. U.S.A.">
        <title>A Catalog of Tens of Thousands of Viruses from Human Metagenomes Reveals Hidden Associations with Chronic Diseases.</title>
        <authorList>
            <person name="Tisza M.J."/>
            <person name="Buck C.B."/>
        </authorList>
    </citation>
    <scope>NUCLEOTIDE SEQUENCE</scope>
    <source>
        <strain evidence="5">CtMM521</strain>
    </source>
</reference>
<dbReference type="InterPro" id="IPR014015">
    <property type="entry name" value="Helicase_SF3_DNA-vir"/>
</dbReference>
<evidence type="ECO:0000259" key="4">
    <source>
        <dbReference type="PROSITE" id="PS51206"/>
    </source>
</evidence>
<dbReference type="SUPFAM" id="SSF52540">
    <property type="entry name" value="P-loop containing nucleoside triphosphate hydrolases"/>
    <property type="match status" value="1"/>
</dbReference>
<proteinExistence type="predicted"/>
<keyword evidence="2" id="KW-0378">Hydrolase</keyword>
<dbReference type="InterPro" id="IPR014818">
    <property type="entry name" value="Phage/plasmid_primase_P4_C"/>
</dbReference>
<evidence type="ECO:0000256" key="3">
    <source>
        <dbReference type="ARBA" id="ARBA00022840"/>
    </source>
</evidence>
<dbReference type="EMBL" id="BK014922">
    <property type="protein sequence ID" value="DAD82576.1"/>
    <property type="molecule type" value="Genomic_DNA"/>
</dbReference>
<keyword evidence="3" id="KW-0067">ATP-binding</keyword>
<dbReference type="InterPro" id="IPR006500">
    <property type="entry name" value="Helicase_put_C_phage/plasmid"/>
</dbReference>
<dbReference type="NCBIfam" id="TIGR01613">
    <property type="entry name" value="primase_Cterm"/>
    <property type="match status" value="1"/>
</dbReference>
<dbReference type="PANTHER" id="PTHR35372">
    <property type="entry name" value="ATP BINDING PROTEIN-RELATED"/>
    <property type="match status" value="1"/>
</dbReference>
<dbReference type="InterPro" id="IPR027417">
    <property type="entry name" value="P-loop_NTPase"/>
</dbReference>
<dbReference type="Pfam" id="PF19263">
    <property type="entry name" value="DUF5906"/>
    <property type="match status" value="1"/>
</dbReference>
<dbReference type="GO" id="GO:0005524">
    <property type="term" value="F:ATP binding"/>
    <property type="evidence" value="ECO:0007669"/>
    <property type="project" value="UniProtKB-KW"/>
</dbReference>
<sequence length="752" mass="84647">MRVTLYRSNCLEVPENCTYPHKVEVTGKDSLIEAVKHDYVCAEYQGNYRSNDNFIGSDCLPVDCDNDHSDDPDKWVYPSDVATAFPSVAFAVHYSRNHMKAKGGKAARPKFHVFFAIDRVIKPGQYSEMKKLVNSIFPYFDTKALDAARFFFGTKEPEVEIFDGPMTLTTFLTDDDFDANMDSGSYGDIVIPEGSRNATLSHYAGRILKRFGNTDEAHKHFAEVAACCQPPLEQSELDSIWRSSQRFYGKVAAQEGYIPPEQYNQDLQLKPSDYSDVGQATVLAREYEGKLRYSPSTDFLVYNGRFWEESKPKAQAVAQELTTRQLEEAETEIKKATDEMMKNGAWELLASMGPKKAAMAFSSEQARSFQKYENATTYRNYAIKRRDSKYITAALKEAHPMVEIDQRQLDADEFLLNTPSATYDLRIGLPSAHEHTPADFITKQTTVDPSGGGMDIWQDALETFFCGDNELIDYVQEIAGLSAIGKVCVEGLIIAYGEGRNGKSTFWNTLSRVMGTYSGNMSADTLTVGCKRNVKPELAEAKGKRIIIAAELEEGMRLNTSNVKQLCSTDEIYAEKKYKDPFSFVPSHTLVLYTNHLPKVGAIDAGTWRRLIVIPFNAKIEGSSDIKNYADYLFNKAGGAILKWIMTGAKRVIEKDYHIVKPAVVEAAIQKYKDNNDWLSQFLDECCEIDSSYSAKSGDVYNAYRSYCMQVGDYIRSTTDFYTALECAGFERKRSKSARLLFGLQLKSDFLD</sequence>
<evidence type="ECO:0000256" key="1">
    <source>
        <dbReference type="ARBA" id="ARBA00022741"/>
    </source>
</evidence>
<accession>A0A8S5MK35</accession>
<dbReference type="PANTHER" id="PTHR35372:SF2">
    <property type="entry name" value="SF3 HELICASE DOMAIN-CONTAINING PROTEIN"/>
    <property type="match status" value="1"/>
</dbReference>
<dbReference type="Gene3D" id="3.40.50.300">
    <property type="entry name" value="P-loop containing nucleotide triphosphate hydrolases"/>
    <property type="match status" value="1"/>
</dbReference>
<name>A0A8S5MK35_9CAUD</name>
<evidence type="ECO:0000313" key="5">
    <source>
        <dbReference type="EMBL" id="DAD82576.1"/>
    </source>
</evidence>
<evidence type="ECO:0000256" key="2">
    <source>
        <dbReference type="ARBA" id="ARBA00022801"/>
    </source>
</evidence>